<dbReference type="EMBL" id="CP003696">
    <property type="protein sequence ID" value="AGP29688.1"/>
    <property type="molecule type" value="Genomic_DNA"/>
</dbReference>
<accession>S4XGA3</accession>
<dbReference type="Proteomes" id="UP000014809">
    <property type="component" value="Chromosome"/>
</dbReference>
<gene>
    <name evidence="1" type="ORF">A606_00150</name>
</gene>
<name>S4XGA3_9CORY</name>
<dbReference type="AlphaFoldDB" id="S4XGA3"/>
<protein>
    <submittedName>
        <fullName evidence="1">Uncharacterized protein</fullName>
    </submittedName>
</protein>
<dbReference type="KEGG" id="cter:A606_00150"/>
<dbReference type="STRING" id="1200352.A606_00150"/>
<sequence length="80" mass="8799">MTEFNYINTEDASRGAQKRETLGSIPCGFRERGGRREYADLDVFTVTDEVRGTAYSYLCVADTEIRVTAKSAAILSALLG</sequence>
<keyword evidence="2" id="KW-1185">Reference proteome</keyword>
<reference evidence="1 2" key="1">
    <citation type="submission" date="2012-06" db="EMBL/GenBank/DDBJ databases">
        <title>Complete genome sequence of Corynebacterium terpenotabidum Y-11 (=DSM 44721).</title>
        <authorList>
            <person name="Ruckert C."/>
            <person name="Albersmeier A."/>
            <person name="Al-Dilaimi A."/>
            <person name="Szczepanowski R."/>
            <person name="Kalinowski J."/>
        </authorList>
    </citation>
    <scope>NUCLEOTIDE SEQUENCE [LARGE SCALE GENOMIC DNA]</scope>
    <source>
        <strain evidence="1 2">Y-11</strain>
    </source>
</reference>
<proteinExistence type="predicted"/>
<organism evidence="1 2">
    <name type="scientific">Corynebacterium terpenotabidum Y-11</name>
    <dbReference type="NCBI Taxonomy" id="1200352"/>
    <lineage>
        <taxon>Bacteria</taxon>
        <taxon>Bacillati</taxon>
        <taxon>Actinomycetota</taxon>
        <taxon>Actinomycetes</taxon>
        <taxon>Mycobacteriales</taxon>
        <taxon>Corynebacteriaceae</taxon>
        <taxon>Corynebacterium</taxon>
    </lineage>
</organism>
<evidence type="ECO:0000313" key="2">
    <source>
        <dbReference type="Proteomes" id="UP000014809"/>
    </source>
</evidence>
<evidence type="ECO:0000313" key="1">
    <source>
        <dbReference type="EMBL" id="AGP29688.1"/>
    </source>
</evidence>
<dbReference type="HOGENOM" id="CLU_2583796_0_0_11"/>